<dbReference type="SUPFAM" id="SSF56281">
    <property type="entry name" value="Metallo-hydrolase/oxidoreductase"/>
    <property type="match status" value="1"/>
</dbReference>
<dbReference type="InterPro" id="IPR036866">
    <property type="entry name" value="RibonucZ/Hydroxyglut_hydro"/>
</dbReference>
<dbReference type="PANTHER" id="PTHR11203">
    <property type="entry name" value="CLEAVAGE AND POLYADENYLATION SPECIFICITY FACTOR FAMILY MEMBER"/>
    <property type="match status" value="1"/>
</dbReference>
<evidence type="ECO:0000313" key="4">
    <source>
        <dbReference type="EMBL" id="BBF92584.1"/>
    </source>
</evidence>
<proteinExistence type="predicted"/>
<protein>
    <submittedName>
        <fullName evidence="4">MBL fold metallo-hydrolase</fullName>
    </submittedName>
</protein>
<keyword evidence="1 4" id="KW-0378">Hydrolase</keyword>
<dbReference type="Pfam" id="PF10996">
    <property type="entry name" value="Beta-Casp"/>
    <property type="match status" value="1"/>
</dbReference>
<dbReference type="AlphaFoldDB" id="A0A348FZ51"/>
<dbReference type="SMART" id="SM01027">
    <property type="entry name" value="Beta-Casp"/>
    <property type="match status" value="1"/>
</dbReference>
<dbReference type="InterPro" id="IPR001279">
    <property type="entry name" value="Metallo-B-lactamas"/>
</dbReference>
<evidence type="ECO:0000259" key="3">
    <source>
        <dbReference type="SMART" id="SM01027"/>
    </source>
</evidence>
<feature type="domain" description="Metallo-beta-lactamase" evidence="2">
    <location>
        <begin position="15"/>
        <end position="241"/>
    </location>
</feature>
<evidence type="ECO:0000313" key="5">
    <source>
        <dbReference type="Proteomes" id="UP000266934"/>
    </source>
</evidence>
<dbReference type="Proteomes" id="UP000266934">
    <property type="component" value="Chromosome"/>
</dbReference>
<dbReference type="Gene3D" id="3.60.15.10">
    <property type="entry name" value="Ribonuclease Z/Hydroxyacylglutathione hydrolase-like"/>
    <property type="match status" value="1"/>
</dbReference>
<dbReference type="OrthoDB" id="9803916at2"/>
<dbReference type="InterPro" id="IPR011108">
    <property type="entry name" value="RMMBL"/>
</dbReference>
<dbReference type="GO" id="GO:0004521">
    <property type="term" value="F:RNA endonuclease activity"/>
    <property type="evidence" value="ECO:0007669"/>
    <property type="project" value="TreeGrafter"/>
</dbReference>
<accession>A0A348FZ51</accession>
<reference evidence="4 5" key="1">
    <citation type="submission" date="2018-08" db="EMBL/GenBank/DDBJ databases">
        <title>Complete genome sequencing of Blastochloris tepida GI.</title>
        <authorList>
            <person name="Tsukatani Y."/>
            <person name="Mori H."/>
        </authorList>
    </citation>
    <scope>NUCLEOTIDE SEQUENCE [LARGE SCALE GENOMIC DNA]</scope>
    <source>
        <strain evidence="4 5">GI</strain>
    </source>
</reference>
<dbReference type="PANTHER" id="PTHR11203:SF37">
    <property type="entry name" value="INTEGRATOR COMPLEX SUBUNIT 11"/>
    <property type="match status" value="1"/>
</dbReference>
<evidence type="ECO:0000256" key="1">
    <source>
        <dbReference type="ARBA" id="ARBA00022801"/>
    </source>
</evidence>
<dbReference type="Pfam" id="PF00753">
    <property type="entry name" value="Lactamase_B"/>
    <property type="match status" value="1"/>
</dbReference>
<keyword evidence="5" id="KW-1185">Reference proteome</keyword>
<sequence>MSIELSFFGAAGTVTGSCFLLQGAGARVLVDCGMFQGSKTLKELNYGPFPFSPGALDAVLVTHAHIDHSGLLPKLRRDGYRGPVLATEATAGLLGCMLPDSGHIQETEVEILNRRNRHRGRARVTPIYTKADAQAFLDQLVPVDYGTWREVAPGFRARWWNAGHLLGSSSIEIEVADGDEQLRLLFSGDIGPDHKLLQEPADGPRDLDVIVMEATYGDRDRQDLTAARRRALLADEVAAAQARGGPLLIPSFAVERTQEVVTDLVGLMDAGRVRPAPIYVDSPLAGQATRVFLRFADELADPAALRRAFASRHLIVTESVEQSKALRQIEGFHVIIAASGMCEAGRIRHHLRNWLANERATVLLVGFQAMGTLGRVLQDGASTVRIQGDDVEVRAAIRTLDAYSGHADAPELVAWLGQRGRPSTALFLVHGEDAALAALKARVTEAGLVAAQQVMVPGIDEVFHLARGEAQLAGRAAERIARQDVARLDWHNDLSRLLLDIDAAVRKSADEKGRQVVLRRLRRALDEQAAAGG</sequence>
<dbReference type="InterPro" id="IPR022712">
    <property type="entry name" value="Beta_Casp"/>
</dbReference>
<evidence type="ECO:0000259" key="2">
    <source>
        <dbReference type="SMART" id="SM00849"/>
    </source>
</evidence>
<dbReference type="SMART" id="SM00849">
    <property type="entry name" value="Lactamase_B"/>
    <property type="match status" value="1"/>
</dbReference>
<dbReference type="Pfam" id="PF07521">
    <property type="entry name" value="RMMBL"/>
    <property type="match status" value="1"/>
</dbReference>
<feature type="domain" description="Beta-Casp" evidence="3">
    <location>
        <begin position="257"/>
        <end position="377"/>
    </location>
</feature>
<name>A0A348FZ51_9HYPH</name>
<gene>
    <name evidence="4" type="ORF">BLTE_12690</name>
</gene>
<dbReference type="Gene3D" id="3.40.50.10890">
    <property type="match status" value="1"/>
</dbReference>
<dbReference type="InterPro" id="IPR050698">
    <property type="entry name" value="MBL"/>
</dbReference>
<organism evidence="4 5">
    <name type="scientific">Blastochloris tepida</name>
    <dbReference type="NCBI Taxonomy" id="2233851"/>
    <lineage>
        <taxon>Bacteria</taxon>
        <taxon>Pseudomonadati</taxon>
        <taxon>Pseudomonadota</taxon>
        <taxon>Alphaproteobacteria</taxon>
        <taxon>Hyphomicrobiales</taxon>
        <taxon>Blastochloridaceae</taxon>
        <taxon>Blastochloris</taxon>
    </lineage>
</organism>
<dbReference type="RefSeq" id="WP_126398575.1">
    <property type="nucleotide sequence ID" value="NZ_AP018907.1"/>
</dbReference>
<dbReference type="KEGG" id="blag:BLTE_12690"/>
<dbReference type="CDD" id="cd16295">
    <property type="entry name" value="TTHA0252-CPSF-like_MBL-fold"/>
    <property type="match status" value="1"/>
</dbReference>
<dbReference type="GO" id="GO:0016787">
    <property type="term" value="F:hydrolase activity"/>
    <property type="evidence" value="ECO:0007669"/>
    <property type="project" value="UniProtKB-KW"/>
</dbReference>
<dbReference type="EMBL" id="AP018907">
    <property type="protein sequence ID" value="BBF92584.1"/>
    <property type="molecule type" value="Genomic_DNA"/>
</dbReference>